<feature type="domain" description="DUF1918" evidence="2">
    <location>
        <begin position="1"/>
        <end position="58"/>
    </location>
</feature>
<proteinExistence type="predicted"/>
<dbReference type="Pfam" id="PF08940">
    <property type="entry name" value="DUF1918"/>
    <property type="match status" value="1"/>
</dbReference>
<dbReference type="Proteomes" id="UP000526734">
    <property type="component" value="Unassembled WGS sequence"/>
</dbReference>
<gene>
    <name evidence="3" type="ORF">H4281_15235</name>
</gene>
<dbReference type="RefSeq" id="WP_182891572.1">
    <property type="nucleotide sequence ID" value="NZ_JACGZW010000005.1"/>
</dbReference>
<dbReference type="InterPro" id="IPR015035">
    <property type="entry name" value="DUF1918"/>
</dbReference>
<evidence type="ECO:0000259" key="2">
    <source>
        <dbReference type="Pfam" id="PF08940"/>
    </source>
</evidence>
<organism evidence="3 4">
    <name type="scientific">Amycolatopsis dendrobii</name>
    <dbReference type="NCBI Taxonomy" id="2760662"/>
    <lineage>
        <taxon>Bacteria</taxon>
        <taxon>Bacillati</taxon>
        <taxon>Actinomycetota</taxon>
        <taxon>Actinomycetes</taxon>
        <taxon>Pseudonocardiales</taxon>
        <taxon>Pseudonocardiaceae</taxon>
        <taxon>Amycolatopsis</taxon>
    </lineage>
</organism>
<evidence type="ECO:0000313" key="3">
    <source>
        <dbReference type="EMBL" id="MBB1154491.1"/>
    </source>
</evidence>
<comment type="caution">
    <text evidence="3">The sequence shown here is derived from an EMBL/GenBank/DDBJ whole genome shotgun (WGS) entry which is preliminary data.</text>
</comment>
<keyword evidence="4" id="KW-1185">Reference proteome</keyword>
<dbReference type="Gene3D" id="2.30.30.440">
    <property type="entry name" value="Domain of unknown function DUF1918"/>
    <property type="match status" value="1"/>
</dbReference>
<name>A0A7W3VWH3_9PSEU</name>
<dbReference type="AlphaFoldDB" id="A0A7W3VWH3"/>
<reference evidence="3 4" key="1">
    <citation type="submission" date="2020-08" db="EMBL/GenBank/DDBJ databases">
        <title>Amycolatopsis sp. nov. DR6-1 isolated from Dendrobium heterocarpum.</title>
        <authorList>
            <person name="Tedsree N."/>
            <person name="Kuncharoen N."/>
            <person name="Likhitwitayawuid K."/>
            <person name="Tanasupawat S."/>
        </authorList>
    </citation>
    <scope>NUCLEOTIDE SEQUENCE [LARGE SCALE GENOMIC DNA]</scope>
    <source>
        <strain evidence="3 4">DR6-1</strain>
    </source>
</reference>
<accession>A0A7W3VWH3</accession>
<dbReference type="EMBL" id="JACGZW010000005">
    <property type="protein sequence ID" value="MBB1154491.1"/>
    <property type="molecule type" value="Genomic_DNA"/>
</dbReference>
<evidence type="ECO:0000313" key="4">
    <source>
        <dbReference type="Proteomes" id="UP000526734"/>
    </source>
</evidence>
<dbReference type="SUPFAM" id="SSF50118">
    <property type="entry name" value="Cell growth inhibitor/plasmid maintenance toxic component"/>
    <property type="match status" value="1"/>
</dbReference>
<feature type="region of interest" description="Disordered" evidence="1">
    <location>
        <begin position="61"/>
        <end position="92"/>
    </location>
</feature>
<protein>
    <submittedName>
        <fullName evidence="3">DUF1918 domain-containing protein</fullName>
    </submittedName>
</protein>
<feature type="compositionally biased region" description="Basic and acidic residues" evidence="1">
    <location>
        <begin position="82"/>
        <end position="92"/>
    </location>
</feature>
<sequence length="92" mass="9961">MCAQPGDWLVVKSGRAEAPDRYGRIVAVGTPDGGPPFTVRWFLGGYVSTIFPGPDALVLTEAQRKAPAPNGRARRRGNRSRRGTEDVGPSRR</sequence>
<evidence type="ECO:0000256" key="1">
    <source>
        <dbReference type="SAM" id="MobiDB-lite"/>
    </source>
</evidence>
<feature type="compositionally biased region" description="Basic residues" evidence="1">
    <location>
        <begin position="72"/>
        <end position="81"/>
    </location>
</feature>